<accession>A0A543CL79</accession>
<evidence type="ECO:0000313" key="1">
    <source>
        <dbReference type="EMBL" id="TQL97647.1"/>
    </source>
</evidence>
<proteinExistence type="predicted"/>
<dbReference type="EMBL" id="VFOZ01000001">
    <property type="protein sequence ID" value="TQL97647.1"/>
    <property type="molecule type" value="Genomic_DNA"/>
</dbReference>
<gene>
    <name evidence="1" type="ORF">FB559_3245</name>
</gene>
<dbReference type="RefSeq" id="WP_246121640.1">
    <property type="nucleotide sequence ID" value="NZ_VFOZ01000001.1"/>
</dbReference>
<protein>
    <submittedName>
        <fullName evidence="1">Helix-hairpin-helix protein</fullName>
    </submittedName>
</protein>
<organism evidence="1 2">
    <name type="scientific">Actinoallomurus bryophytorum</name>
    <dbReference type="NCBI Taxonomy" id="1490222"/>
    <lineage>
        <taxon>Bacteria</taxon>
        <taxon>Bacillati</taxon>
        <taxon>Actinomycetota</taxon>
        <taxon>Actinomycetes</taxon>
        <taxon>Streptosporangiales</taxon>
        <taxon>Thermomonosporaceae</taxon>
        <taxon>Actinoallomurus</taxon>
    </lineage>
</organism>
<dbReference type="Proteomes" id="UP000316096">
    <property type="component" value="Unassembled WGS sequence"/>
</dbReference>
<reference evidence="1 2" key="1">
    <citation type="submission" date="2019-06" db="EMBL/GenBank/DDBJ databases">
        <title>Sequencing the genomes of 1000 actinobacteria strains.</title>
        <authorList>
            <person name="Klenk H.-P."/>
        </authorList>
    </citation>
    <scope>NUCLEOTIDE SEQUENCE [LARGE SCALE GENOMIC DNA]</scope>
    <source>
        <strain evidence="1 2">DSM 102200</strain>
    </source>
</reference>
<dbReference type="InterPro" id="IPR010994">
    <property type="entry name" value="RuvA_2-like"/>
</dbReference>
<dbReference type="Pfam" id="PF12836">
    <property type="entry name" value="HHH_3"/>
    <property type="match status" value="1"/>
</dbReference>
<comment type="caution">
    <text evidence="1">The sequence shown here is derived from an EMBL/GenBank/DDBJ whole genome shotgun (WGS) entry which is preliminary data.</text>
</comment>
<dbReference type="SUPFAM" id="SSF47781">
    <property type="entry name" value="RuvA domain 2-like"/>
    <property type="match status" value="1"/>
</dbReference>
<sequence length="231" mass="25062">MIPFQSGPPLPPDRLRAILGNAIMRQVHLGWRIESQVDNYAVMATGGKVNHPLHLLGTVLTCGAWLPVWVIMGATGGERRVSITVAPNGVVLFDGRPAALPPVPARPPRGPVVRHWRGNSNAEAIAAATLRRDLRRAARRHAAEDPMLARELRIGRPDLPREYDDGGLVDLNHAPPPALTALSGVTPEIAERIVSMRENVGGFTSAEELVVTVDLHPDLTPEIKEYGIFLP</sequence>
<evidence type="ECO:0000313" key="2">
    <source>
        <dbReference type="Proteomes" id="UP000316096"/>
    </source>
</evidence>
<name>A0A543CL79_9ACTN</name>
<keyword evidence="2" id="KW-1185">Reference proteome</keyword>
<dbReference type="AlphaFoldDB" id="A0A543CL79"/>
<dbReference type="Gene3D" id="1.10.150.280">
    <property type="entry name" value="AF1531-like domain"/>
    <property type="match status" value="1"/>
</dbReference>